<accession>A0A6C0LNE0</accession>
<dbReference type="EMBL" id="MN740520">
    <property type="protein sequence ID" value="QHU30792.1"/>
    <property type="molecule type" value="Genomic_DNA"/>
</dbReference>
<protein>
    <submittedName>
        <fullName evidence="1">Uncharacterized protein</fullName>
    </submittedName>
</protein>
<proteinExistence type="predicted"/>
<sequence>MGLSSLLATRKTMSAVAQLIEPMPKNYKVNRSFNTSNSNTSNNMRKARRLYLDGSSQQTSVISRFNTGNTQFGNFYLGQPLQINYLGRHEGMPGGSGSAPKNKY</sequence>
<evidence type="ECO:0000313" key="1">
    <source>
        <dbReference type="EMBL" id="QHU30792.1"/>
    </source>
</evidence>
<organism evidence="1">
    <name type="scientific">viral metagenome</name>
    <dbReference type="NCBI Taxonomy" id="1070528"/>
    <lineage>
        <taxon>unclassified sequences</taxon>
        <taxon>metagenomes</taxon>
        <taxon>organismal metagenomes</taxon>
    </lineage>
</organism>
<name>A0A6C0LNE0_9ZZZZ</name>
<reference evidence="1" key="1">
    <citation type="journal article" date="2020" name="Nature">
        <title>Giant virus diversity and host interactions through global metagenomics.</title>
        <authorList>
            <person name="Schulz F."/>
            <person name="Roux S."/>
            <person name="Paez-Espino D."/>
            <person name="Jungbluth S."/>
            <person name="Walsh D.A."/>
            <person name="Denef V.J."/>
            <person name="McMahon K.D."/>
            <person name="Konstantinidis K.T."/>
            <person name="Eloe-Fadrosh E.A."/>
            <person name="Kyrpides N.C."/>
            <person name="Woyke T."/>
        </authorList>
    </citation>
    <scope>NUCLEOTIDE SEQUENCE</scope>
    <source>
        <strain evidence="1">GVMAG-M-3300027892-73</strain>
    </source>
</reference>
<dbReference type="AlphaFoldDB" id="A0A6C0LNE0"/>